<evidence type="ECO:0000256" key="13">
    <source>
        <dbReference type="PIRSR" id="PIRSR000724-1"/>
    </source>
</evidence>
<comment type="subunit">
    <text evidence="4 12">Monomer.</text>
</comment>
<feature type="binding site" evidence="12">
    <location>
        <position position="121"/>
    </location>
    <ligand>
        <name>substrate</name>
    </ligand>
</feature>
<feature type="binding site" evidence="13">
    <location>
        <position position="39"/>
    </location>
    <ligand>
        <name>(2R)-3-phosphoglycerate</name>
        <dbReference type="ChEBI" id="CHEBI:58272"/>
    </ligand>
</feature>
<evidence type="ECO:0000256" key="9">
    <source>
        <dbReference type="ARBA" id="ARBA00022777"/>
    </source>
</evidence>
<proteinExistence type="inferred from homology"/>
<dbReference type="InterPro" id="IPR001576">
    <property type="entry name" value="Phosphoglycerate_kinase"/>
</dbReference>
<dbReference type="GO" id="GO:0005829">
    <property type="term" value="C:cytosol"/>
    <property type="evidence" value="ECO:0007669"/>
    <property type="project" value="TreeGrafter"/>
</dbReference>
<sequence>MNFDSIKKIQDVDLKNKKVLVRVDYNVPLKDGKVDNNKRIVATEKTIKHLLDNNCRIVLIAHLGRPKGKVCPEFSLAPVAAEVEKLFGVPVHFAKDCVGPEADKVVAETKNGEIALLENLRFHPEEEKNDPEFAKQLAKHGEVFVQEAFGTVHRAHASTSAIADFLPGCAGYLVQKEVEFLGKALENPARPFAAVVGGAKVSDKIMLLNNLMDKVNVLVIGGGMAYTFLKVQGHEIGKSLFDAEKEDEAKAVLAKAQEKGVKILLPVDHICGKEFAETAEPVTVEDINIPADLMGMDIGPKTMAMFREELLKCKTIFWNGPMGVFEFPNFAKGSFAIAQAMIDATKAGATTIIGGGDSVNVLKKGKFNQKELSHVSTGGGASMEFVEGKELPGLVALAK</sequence>
<feature type="binding site" evidence="13">
    <location>
        <position position="154"/>
    </location>
    <ligand>
        <name>(2R)-3-phosphoglycerate</name>
        <dbReference type="ChEBI" id="CHEBI:58272"/>
    </ligand>
</feature>
<comment type="catalytic activity">
    <reaction evidence="1 12 15">
        <text>(2R)-3-phosphoglycerate + ATP = (2R)-3-phospho-glyceroyl phosphate + ADP</text>
        <dbReference type="Rhea" id="RHEA:14801"/>
        <dbReference type="ChEBI" id="CHEBI:30616"/>
        <dbReference type="ChEBI" id="CHEBI:57604"/>
        <dbReference type="ChEBI" id="CHEBI:58272"/>
        <dbReference type="ChEBI" id="CHEBI:456216"/>
        <dbReference type="EC" id="2.7.2.3"/>
    </reaction>
</comment>
<evidence type="ECO:0000313" key="17">
    <source>
        <dbReference type="Proteomes" id="UP000196368"/>
    </source>
</evidence>
<dbReference type="SUPFAM" id="SSF53748">
    <property type="entry name" value="Phosphoglycerate kinase"/>
    <property type="match status" value="1"/>
</dbReference>
<dbReference type="PRINTS" id="PR00477">
    <property type="entry name" value="PHGLYCKINASE"/>
</dbReference>
<evidence type="ECO:0000256" key="4">
    <source>
        <dbReference type="ARBA" id="ARBA00011245"/>
    </source>
</evidence>
<dbReference type="PIRSF" id="PIRSF000724">
    <property type="entry name" value="Pgk"/>
    <property type="match status" value="1"/>
</dbReference>
<evidence type="ECO:0000256" key="5">
    <source>
        <dbReference type="ARBA" id="ARBA00013061"/>
    </source>
</evidence>
<dbReference type="FunFam" id="3.40.50.1260:FF:000003">
    <property type="entry name" value="Phosphoglycerate kinase"/>
    <property type="match status" value="1"/>
</dbReference>
<dbReference type="RefSeq" id="WP_087287598.1">
    <property type="nucleotide sequence ID" value="NZ_NFJD01000002.1"/>
</dbReference>
<dbReference type="EMBL" id="NFJD01000002">
    <property type="protein sequence ID" value="OUO56776.1"/>
    <property type="molecule type" value="Genomic_DNA"/>
</dbReference>
<keyword evidence="17" id="KW-1185">Reference proteome</keyword>
<keyword evidence="7 12" id="KW-0808">Transferase</keyword>
<feature type="binding site" evidence="12 13">
    <location>
        <begin position="62"/>
        <end position="65"/>
    </location>
    <ligand>
        <name>substrate</name>
    </ligand>
</feature>
<comment type="caution">
    <text evidence="16">The sequence shown here is derived from an EMBL/GenBank/DDBJ whole genome shotgun (WGS) entry which is preliminary data.</text>
</comment>
<dbReference type="FunFam" id="3.40.50.1260:FF:000006">
    <property type="entry name" value="Phosphoglycerate kinase"/>
    <property type="match status" value="1"/>
</dbReference>
<reference evidence="17" key="1">
    <citation type="submission" date="2017-04" db="EMBL/GenBank/DDBJ databases">
        <title>Function of individual gut microbiota members based on whole genome sequencing of pure cultures obtained from chicken caecum.</title>
        <authorList>
            <person name="Medvecky M."/>
            <person name="Cejkova D."/>
            <person name="Polansky O."/>
            <person name="Karasova D."/>
            <person name="Kubasova T."/>
            <person name="Cizek A."/>
            <person name="Rychlik I."/>
        </authorList>
    </citation>
    <scope>NUCLEOTIDE SEQUENCE [LARGE SCALE GENOMIC DNA]</scope>
    <source>
        <strain evidence="17">An273</strain>
    </source>
</reference>
<feature type="binding site" evidence="12 14">
    <location>
        <position position="326"/>
    </location>
    <ligand>
        <name>ATP</name>
        <dbReference type="ChEBI" id="CHEBI:30616"/>
    </ligand>
</feature>
<feature type="binding site" evidence="12 14">
    <location>
        <position position="204"/>
    </location>
    <ligand>
        <name>ATP</name>
        <dbReference type="ChEBI" id="CHEBI:30616"/>
    </ligand>
</feature>
<feature type="binding site" evidence="12 13">
    <location>
        <begin position="24"/>
        <end position="26"/>
    </location>
    <ligand>
        <name>substrate</name>
    </ligand>
</feature>
<evidence type="ECO:0000256" key="8">
    <source>
        <dbReference type="ARBA" id="ARBA00022741"/>
    </source>
</evidence>
<evidence type="ECO:0000256" key="10">
    <source>
        <dbReference type="ARBA" id="ARBA00022840"/>
    </source>
</evidence>
<dbReference type="PANTHER" id="PTHR11406">
    <property type="entry name" value="PHOSPHOGLYCERATE KINASE"/>
    <property type="match status" value="1"/>
</dbReference>
<dbReference type="UniPathway" id="UPA00109">
    <property type="reaction ID" value="UER00185"/>
</dbReference>
<feature type="binding site" evidence="13">
    <location>
        <position position="121"/>
    </location>
    <ligand>
        <name>(2R)-3-phosphoglycerate</name>
        <dbReference type="ChEBI" id="CHEBI:58272"/>
    </ligand>
</feature>
<dbReference type="InterPro" id="IPR015824">
    <property type="entry name" value="Phosphoglycerate_kinase_N"/>
</dbReference>
<dbReference type="GO" id="GO:0004618">
    <property type="term" value="F:phosphoglycerate kinase activity"/>
    <property type="evidence" value="ECO:0007669"/>
    <property type="project" value="UniProtKB-UniRule"/>
</dbReference>
<dbReference type="InterPro" id="IPR015911">
    <property type="entry name" value="Phosphoglycerate_kinase_CS"/>
</dbReference>
<keyword evidence="10 12" id="KW-0067">ATP-binding</keyword>
<keyword evidence="12" id="KW-0963">Cytoplasm</keyword>
<dbReference type="GO" id="GO:0005524">
    <property type="term" value="F:ATP binding"/>
    <property type="evidence" value="ECO:0007669"/>
    <property type="project" value="UniProtKB-KW"/>
</dbReference>
<accession>A0A1Y4DCK5</accession>
<comment type="subcellular location">
    <subcellularLocation>
        <location evidence="12">Cytoplasm</location>
    </subcellularLocation>
</comment>
<keyword evidence="8 12" id="KW-0547">Nucleotide-binding</keyword>
<feature type="binding site" evidence="12 14">
    <location>
        <position position="295"/>
    </location>
    <ligand>
        <name>ATP</name>
        <dbReference type="ChEBI" id="CHEBI:30616"/>
    </ligand>
</feature>
<evidence type="ECO:0000256" key="15">
    <source>
        <dbReference type="RuleBase" id="RU000532"/>
    </source>
</evidence>
<organism evidence="16 17">
    <name type="scientific">Candidatus Avelusimicrobium gallicola</name>
    <dbReference type="NCBI Taxonomy" id="2562704"/>
    <lineage>
        <taxon>Bacteria</taxon>
        <taxon>Pseudomonadati</taxon>
        <taxon>Elusimicrobiota</taxon>
        <taxon>Elusimicrobia</taxon>
        <taxon>Elusimicrobiales</taxon>
        <taxon>Elusimicrobiaceae</taxon>
        <taxon>Candidatus Avelusimicrobium</taxon>
    </lineage>
</organism>
<dbReference type="AlphaFoldDB" id="A0A1Y4DCK5"/>
<keyword evidence="9 12" id="KW-0418">Kinase</keyword>
<dbReference type="PROSITE" id="PS00111">
    <property type="entry name" value="PGLYCERATE_KINASE"/>
    <property type="match status" value="1"/>
</dbReference>
<evidence type="ECO:0000256" key="11">
    <source>
        <dbReference type="ARBA" id="ARBA00023152"/>
    </source>
</evidence>
<dbReference type="InterPro" id="IPR036043">
    <property type="entry name" value="Phosphoglycerate_kinase_sf"/>
</dbReference>
<protein>
    <recommendedName>
        <fullName evidence="6 12">Phosphoglycerate kinase</fullName>
        <ecNumber evidence="5 12">2.7.2.3</ecNumber>
    </recommendedName>
</protein>
<dbReference type="OrthoDB" id="9808460at2"/>
<evidence type="ECO:0000256" key="14">
    <source>
        <dbReference type="PIRSR" id="PIRSR000724-2"/>
    </source>
</evidence>
<evidence type="ECO:0000256" key="6">
    <source>
        <dbReference type="ARBA" id="ARBA00016471"/>
    </source>
</evidence>
<evidence type="ECO:0000256" key="1">
    <source>
        <dbReference type="ARBA" id="ARBA00000642"/>
    </source>
</evidence>
<dbReference type="CDD" id="cd00318">
    <property type="entry name" value="Phosphoglycerate_kinase"/>
    <property type="match status" value="1"/>
</dbReference>
<dbReference type="GO" id="GO:0006094">
    <property type="term" value="P:gluconeogenesis"/>
    <property type="evidence" value="ECO:0007669"/>
    <property type="project" value="TreeGrafter"/>
</dbReference>
<feature type="binding site" evidence="12 14">
    <location>
        <begin position="355"/>
        <end position="358"/>
    </location>
    <ligand>
        <name>ATP</name>
        <dbReference type="ChEBI" id="CHEBI:30616"/>
    </ligand>
</feature>
<dbReference type="Proteomes" id="UP000196368">
    <property type="component" value="Unassembled WGS sequence"/>
</dbReference>
<evidence type="ECO:0000256" key="2">
    <source>
        <dbReference type="ARBA" id="ARBA00004838"/>
    </source>
</evidence>
<dbReference type="Pfam" id="PF00162">
    <property type="entry name" value="PGK"/>
    <property type="match status" value="1"/>
</dbReference>
<gene>
    <name evidence="12" type="primary">pgk</name>
    <name evidence="16" type="ORF">B5F75_02730</name>
</gene>
<name>A0A1Y4DCK5_9BACT</name>
<dbReference type="PANTHER" id="PTHR11406:SF23">
    <property type="entry name" value="PHOSPHOGLYCERATE KINASE 1, CHLOROPLASTIC-RELATED"/>
    <property type="match status" value="1"/>
</dbReference>
<feature type="binding site" evidence="12">
    <location>
        <position position="154"/>
    </location>
    <ligand>
        <name>substrate</name>
    </ligand>
</feature>
<evidence type="ECO:0000313" key="16">
    <source>
        <dbReference type="EMBL" id="OUO56776.1"/>
    </source>
</evidence>
<feature type="binding site" evidence="12">
    <location>
        <position position="39"/>
    </location>
    <ligand>
        <name>substrate</name>
    </ligand>
</feature>
<evidence type="ECO:0000256" key="12">
    <source>
        <dbReference type="HAMAP-Rule" id="MF_00145"/>
    </source>
</evidence>
<evidence type="ECO:0000256" key="3">
    <source>
        <dbReference type="ARBA" id="ARBA00008982"/>
    </source>
</evidence>
<dbReference type="GO" id="GO:0043531">
    <property type="term" value="F:ADP binding"/>
    <property type="evidence" value="ECO:0007669"/>
    <property type="project" value="TreeGrafter"/>
</dbReference>
<dbReference type="HAMAP" id="MF_00145">
    <property type="entry name" value="Phosphoglyc_kinase"/>
    <property type="match status" value="1"/>
</dbReference>
<keyword evidence="11 12" id="KW-0324">Glycolysis</keyword>
<comment type="similarity">
    <text evidence="3 12 15">Belongs to the phosphoglycerate kinase family.</text>
</comment>
<dbReference type="Gene3D" id="3.40.50.1260">
    <property type="entry name" value="Phosphoglycerate kinase, N-terminal domain"/>
    <property type="match status" value="2"/>
</dbReference>
<dbReference type="GO" id="GO:0006096">
    <property type="term" value="P:glycolytic process"/>
    <property type="evidence" value="ECO:0007669"/>
    <property type="project" value="UniProtKB-UniRule"/>
</dbReference>
<comment type="pathway">
    <text evidence="2 12">Carbohydrate degradation; glycolysis; pyruvate from D-glyceraldehyde 3-phosphate: step 2/5.</text>
</comment>
<evidence type="ECO:0000256" key="7">
    <source>
        <dbReference type="ARBA" id="ARBA00022679"/>
    </source>
</evidence>
<dbReference type="EC" id="2.7.2.3" evidence="5 12"/>